<sequence>MDVCVLLSFSEKNSRKLRAVNYPINYSLVCVHRL</sequence>
<name>A0A0E9SR69_ANGAN</name>
<protein>
    <submittedName>
        <fullName evidence="1">Uncharacterized protein</fullName>
    </submittedName>
</protein>
<dbReference type="EMBL" id="GBXM01064733">
    <property type="protein sequence ID" value="JAH43844.1"/>
    <property type="molecule type" value="Transcribed_RNA"/>
</dbReference>
<reference evidence="1" key="1">
    <citation type="submission" date="2014-11" db="EMBL/GenBank/DDBJ databases">
        <authorList>
            <person name="Amaro Gonzalez C."/>
        </authorList>
    </citation>
    <scope>NUCLEOTIDE SEQUENCE</scope>
</reference>
<reference evidence="1" key="2">
    <citation type="journal article" date="2015" name="Fish Shellfish Immunol.">
        <title>Early steps in the European eel (Anguilla anguilla)-Vibrio vulnificus interaction in the gills: Role of the RtxA13 toxin.</title>
        <authorList>
            <person name="Callol A."/>
            <person name="Pajuelo D."/>
            <person name="Ebbesson L."/>
            <person name="Teles M."/>
            <person name="MacKenzie S."/>
            <person name="Amaro C."/>
        </authorList>
    </citation>
    <scope>NUCLEOTIDE SEQUENCE</scope>
</reference>
<dbReference type="AlphaFoldDB" id="A0A0E9SR69"/>
<proteinExistence type="predicted"/>
<organism evidence="1">
    <name type="scientific">Anguilla anguilla</name>
    <name type="common">European freshwater eel</name>
    <name type="synonym">Muraena anguilla</name>
    <dbReference type="NCBI Taxonomy" id="7936"/>
    <lineage>
        <taxon>Eukaryota</taxon>
        <taxon>Metazoa</taxon>
        <taxon>Chordata</taxon>
        <taxon>Craniata</taxon>
        <taxon>Vertebrata</taxon>
        <taxon>Euteleostomi</taxon>
        <taxon>Actinopterygii</taxon>
        <taxon>Neopterygii</taxon>
        <taxon>Teleostei</taxon>
        <taxon>Anguilliformes</taxon>
        <taxon>Anguillidae</taxon>
        <taxon>Anguilla</taxon>
    </lineage>
</organism>
<evidence type="ECO:0000313" key="1">
    <source>
        <dbReference type="EMBL" id="JAH43844.1"/>
    </source>
</evidence>
<accession>A0A0E9SR69</accession>